<feature type="compositionally biased region" description="Low complexity" evidence="2">
    <location>
        <begin position="152"/>
        <end position="167"/>
    </location>
</feature>
<dbReference type="EMBL" id="GG666567">
    <property type="protein sequence ID" value="EEN54085.1"/>
    <property type="molecule type" value="Genomic_DNA"/>
</dbReference>
<evidence type="ECO:0000256" key="1">
    <source>
        <dbReference type="ARBA" id="ARBA00010096"/>
    </source>
</evidence>
<feature type="compositionally biased region" description="Basic and acidic residues" evidence="2">
    <location>
        <begin position="115"/>
        <end position="131"/>
    </location>
</feature>
<reference evidence="3" key="1">
    <citation type="journal article" date="2008" name="Nature">
        <title>The amphioxus genome and the evolution of the chordate karyotype.</title>
        <authorList>
            <consortium name="US DOE Joint Genome Institute (JGI-PGF)"/>
            <person name="Putnam N.H."/>
            <person name="Butts T."/>
            <person name="Ferrier D.E.K."/>
            <person name="Furlong R.F."/>
            <person name="Hellsten U."/>
            <person name="Kawashima T."/>
            <person name="Robinson-Rechavi M."/>
            <person name="Shoguchi E."/>
            <person name="Terry A."/>
            <person name="Yu J.-K."/>
            <person name="Benito-Gutierrez E.L."/>
            <person name="Dubchak I."/>
            <person name="Garcia-Fernandez J."/>
            <person name="Gibson-Brown J.J."/>
            <person name="Grigoriev I.V."/>
            <person name="Horton A.C."/>
            <person name="de Jong P.J."/>
            <person name="Jurka J."/>
            <person name="Kapitonov V.V."/>
            <person name="Kohara Y."/>
            <person name="Kuroki Y."/>
            <person name="Lindquist E."/>
            <person name="Lucas S."/>
            <person name="Osoegawa K."/>
            <person name="Pennacchio L.A."/>
            <person name="Salamov A.A."/>
            <person name="Satou Y."/>
            <person name="Sauka-Spengler T."/>
            <person name="Schmutz J."/>
            <person name="Shin-I T."/>
            <person name="Toyoda A."/>
            <person name="Bronner-Fraser M."/>
            <person name="Fujiyama A."/>
            <person name="Holland L.Z."/>
            <person name="Holland P.W.H."/>
            <person name="Satoh N."/>
            <person name="Rokhsar D.S."/>
        </authorList>
    </citation>
    <scope>NUCLEOTIDE SEQUENCE [LARGE SCALE GENOMIC DNA]</scope>
    <source>
        <strain evidence="3">S238N-H82</strain>
        <tissue evidence="3">Testes</tissue>
    </source>
</reference>
<name>C3Z026_BRAFL</name>
<dbReference type="Pfam" id="PF15321">
    <property type="entry name" value="ATAD4"/>
    <property type="match status" value="1"/>
</dbReference>
<feature type="compositionally biased region" description="Basic and acidic residues" evidence="2">
    <location>
        <begin position="97"/>
        <end position="108"/>
    </location>
</feature>
<evidence type="ECO:0000313" key="3">
    <source>
        <dbReference type="EMBL" id="EEN54085.1"/>
    </source>
</evidence>
<dbReference type="InterPro" id="IPR028237">
    <property type="entry name" value="PRR15"/>
</dbReference>
<proteinExistence type="inferred from homology"/>
<feature type="region of interest" description="Disordered" evidence="2">
    <location>
        <begin position="1"/>
        <end position="22"/>
    </location>
</feature>
<accession>C3Z026</accession>
<dbReference type="PANTHER" id="PTHR14581">
    <property type="match status" value="1"/>
</dbReference>
<gene>
    <name evidence="3" type="ORF">BRAFLDRAFT_85711</name>
</gene>
<protein>
    <submittedName>
        <fullName evidence="3">Uncharacterized protein</fullName>
    </submittedName>
</protein>
<comment type="similarity">
    <text evidence="1">Belongs to the PRR15 family.</text>
</comment>
<organism>
    <name type="scientific">Branchiostoma floridae</name>
    <name type="common">Florida lancelet</name>
    <name type="synonym">Amphioxus</name>
    <dbReference type="NCBI Taxonomy" id="7739"/>
    <lineage>
        <taxon>Eukaryota</taxon>
        <taxon>Metazoa</taxon>
        <taxon>Chordata</taxon>
        <taxon>Cephalochordata</taxon>
        <taxon>Leptocardii</taxon>
        <taxon>Amphioxiformes</taxon>
        <taxon>Branchiostomatidae</taxon>
        <taxon>Branchiostoma</taxon>
    </lineage>
</organism>
<evidence type="ECO:0000256" key="2">
    <source>
        <dbReference type="SAM" id="MobiDB-lite"/>
    </source>
</evidence>
<dbReference type="InParanoid" id="C3Z026"/>
<dbReference type="PANTHER" id="PTHR14581:SF2">
    <property type="match status" value="1"/>
</dbReference>
<feature type="compositionally biased region" description="Polar residues" evidence="2">
    <location>
        <begin position="134"/>
        <end position="147"/>
    </location>
</feature>
<feature type="compositionally biased region" description="Basic residues" evidence="2">
    <location>
        <begin position="13"/>
        <end position="22"/>
    </location>
</feature>
<feature type="region of interest" description="Disordered" evidence="2">
    <location>
        <begin position="96"/>
        <end position="210"/>
    </location>
</feature>
<sequence length="210" mass="23602">MATAMASPMRGKSVLRRRGNLKKTVRRRGWRVTYYRTQHACCVKPTGPVLRDQTLSGALLLPTLCRAFSHGVRSPGGIRTMDHRARKWWNRLLGRKSRGDSKDRKDSRGSGAGPYKEDSDAENRKPDELPNGRKSGSQTSKSAQVRSKCNPKLAESSNSELSKSQQSGPWRHHLSVSHSGRFKEKRKQRGTVSDRPELYNGPPKPLETDL</sequence>
<dbReference type="AlphaFoldDB" id="C3Z026"/>